<protein>
    <submittedName>
        <fullName evidence="1">Uncharacterized protein</fullName>
    </submittedName>
</protein>
<dbReference type="EMBL" id="ATGK01000006">
    <property type="protein sequence ID" value="EPG40846.1"/>
    <property type="molecule type" value="Genomic_DNA"/>
</dbReference>
<reference evidence="2 4" key="2">
    <citation type="submission" date="2013-06" db="EMBL/GenBank/DDBJ databases">
        <title>The Genome Sequence of Acinetobacter sp. NIPH 2036.</title>
        <authorList>
            <consortium name="The Broad Institute Genome Sequencing Platform"/>
            <consortium name="The Broad Institute Genome Sequencing Center for Infectious Disease"/>
            <person name="Cerqueira G."/>
            <person name="Feldgarden M."/>
            <person name="Courvalin P."/>
            <person name="Perichon B."/>
            <person name="Grillot-Courvalin C."/>
            <person name="Clermont D."/>
            <person name="Rocha E."/>
            <person name="Yoon E.-J."/>
            <person name="Nemec A."/>
            <person name="Young S.K."/>
            <person name="Zeng Q."/>
            <person name="Gargeya S."/>
            <person name="Fitzgerald M."/>
            <person name="Abouelleil A."/>
            <person name="Alvarado L."/>
            <person name="Berlin A.M."/>
            <person name="Chapman S.B."/>
            <person name="Dewar J."/>
            <person name="Goldberg J."/>
            <person name="Griggs A."/>
            <person name="Gujja S."/>
            <person name="Hansen M."/>
            <person name="Howarth C."/>
            <person name="Imamovic A."/>
            <person name="Larimer J."/>
            <person name="McCowan C."/>
            <person name="Murphy C."/>
            <person name="Pearson M."/>
            <person name="Priest M."/>
            <person name="Roberts A."/>
            <person name="Saif S."/>
            <person name="Shea T."/>
            <person name="Sykes S."/>
            <person name="Wortman J."/>
            <person name="Nusbaum C."/>
            <person name="Birren B."/>
        </authorList>
    </citation>
    <scope>NUCLEOTIDE SEQUENCE [LARGE SCALE GENOMIC DNA]</scope>
    <source>
        <strain evidence="2 4">NIPH 2036</strain>
    </source>
</reference>
<evidence type="ECO:0000313" key="1">
    <source>
        <dbReference type="EMBL" id="ENX36229.1"/>
    </source>
</evidence>
<evidence type="ECO:0000313" key="3">
    <source>
        <dbReference type="Proteomes" id="UP000013009"/>
    </source>
</evidence>
<dbReference type="EMBL" id="APRZ01000006">
    <property type="protein sequence ID" value="ENX36229.1"/>
    <property type="molecule type" value="Genomic_DNA"/>
</dbReference>
<dbReference type="HOGENOM" id="CLU_3401716_0_0_6"/>
<dbReference type="Proteomes" id="UP000013009">
    <property type="component" value="Unassembled WGS sequence"/>
</dbReference>
<name>N9PRN5_9GAMM</name>
<reference evidence="1 3" key="1">
    <citation type="submission" date="2013-02" db="EMBL/GenBank/DDBJ databases">
        <title>The Genome Sequence of Acinetobacter sp. NIPH 1859.</title>
        <authorList>
            <consortium name="The Broad Institute Genome Sequencing Platform"/>
            <consortium name="The Broad Institute Genome Sequencing Center for Infectious Disease"/>
            <person name="Cerqueira G."/>
            <person name="Feldgarden M."/>
            <person name="Courvalin P."/>
            <person name="Perichon B."/>
            <person name="Grillot-Courvalin C."/>
            <person name="Clermont D."/>
            <person name="Rocha E."/>
            <person name="Yoon E.-J."/>
            <person name="Nemec A."/>
            <person name="Walker B."/>
            <person name="Young S.K."/>
            <person name="Zeng Q."/>
            <person name="Gargeya S."/>
            <person name="Fitzgerald M."/>
            <person name="Haas B."/>
            <person name="Abouelleil A."/>
            <person name="Alvarado L."/>
            <person name="Arachchi H.M."/>
            <person name="Berlin A.M."/>
            <person name="Chapman S.B."/>
            <person name="Dewar J."/>
            <person name="Goldberg J."/>
            <person name="Griggs A."/>
            <person name="Gujja S."/>
            <person name="Hansen M."/>
            <person name="Howarth C."/>
            <person name="Imamovic A."/>
            <person name="Larimer J."/>
            <person name="McCowan C."/>
            <person name="Murphy C."/>
            <person name="Neiman D."/>
            <person name="Pearson M."/>
            <person name="Priest M."/>
            <person name="Roberts A."/>
            <person name="Saif S."/>
            <person name="Shea T."/>
            <person name="Sisk P."/>
            <person name="Sykes S."/>
            <person name="Wortman J."/>
            <person name="Nusbaum C."/>
            <person name="Birren B."/>
        </authorList>
    </citation>
    <scope>NUCLEOTIDE SEQUENCE [LARGE SCALE GENOMIC DNA]</scope>
    <source>
        <strain evidence="1 3">NIPH 1859</strain>
    </source>
</reference>
<gene>
    <name evidence="1" type="ORF">F889_00388</name>
    <name evidence="2" type="ORF">F907_00677</name>
</gene>
<sequence length="30" mass="3496">MHELTLLLKRLIGEMKPNKCLEVMSKLKQA</sequence>
<evidence type="ECO:0000313" key="2">
    <source>
        <dbReference type="EMBL" id="EPG40846.1"/>
    </source>
</evidence>
<dbReference type="AlphaFoldDB" id="N9PRN5"/>
<organism evidence="1 3">
    <name type="scientific">Acinetobacter colistiniresistens</name>
    <dbReference type="NCBI Taxonomy" id="280145"/>
    <lineage>
        <taxon>Bacteria</taxon>
        <taxon>Pseudomonadati</taxon>
        <taxon>Pseudomonadota</taxon>
        <taxon>Gammaproteobacteria</taxon>
        <taxon>Moraxellales</taxon>
        <taxon>Moraxellaceae</taxon>
        <taxon>Acinetobacter</taxon>
    </lineage>
</organism>
<evidence type="ECO:0000313" key="4">
    <source>
        <dbReference type="Proteomes" id="UP000014559"/>
    </source>
</evidence>
<accession>S3TGY3</accession>
<keyword evidence="3" id="KW-1185">Reference proteome</keyword>
<accession>N9PRN5</accession>
<dbReference type="Proteomes" id="UP000014559">
    <property type="component" value="Unassembled WGS sequence"/>
</dbReference>
<proteinExistence type="predicted"/>
<comment type="caution">
    <text evidence="1">The sequence shown here is derived from an EMBL/GenBank/DDBJ whole genome shotgun (WGS) entry which is preliminary data.</text>
</comment>